<feature type="compositionally biased region" description="Basic and acidic residues" evidence="3">
    <location>
        <begin position="945"/>
        <end position="954"/>
    </location>
</feature>
<feature type="compositionally biased region" description="Low complexity" evidence="3">
    <location>
        <begin position="1041"/>
        <end position="1058"/>
    </location>
</feature>
<comment type="similarity">
    <text evidence="1">Belongs to the MobA/MobL family.</text>
</comment>
<feature type="compositionally biased region" description="Basic and acidic residues" evidence="3">
    <location>
        <begin position="702"/>
        <end position="712"/>
    </location>
</feature>
<keyword evidence="6" id="KW-1185">Reference proteome</keyword>
<gene>
    <name evidence="5" type="ORF">LNAOJCKE_2278</name>
</gene>
<dbReference type="InterPro" id="IPR005053">
    <property type="entry name" value="MobA_MobL"/>
</dbReference>
<dbReference type="Proteomes" id="UP001055039">
    <property type="component" value="Unassembled WGS sequence"/>
</dbReference>
<evidence type="ECO:0000313" key="6">
    <source>
        <dbReference type="Proteomes" id="UP001055039"/>
    </source>
</evidence>
<dbReference type="Gene3D" id="3.30.930.30">
    <property type="match status" value="1"/>
</dbReference>
<sequence length="1132" mass="122495">MTALFNPSPLVLSTLQNLSLVLDRSTSLSRSPGVSGLAVRHSEAPAFGGLAMPMARTGQSMPAKVRYGAITVTPRAQGSAFSRSPGVHPAIDRAYDNPGVRFGDRVRGGARPTSSAGETTCHFSQTSVSKTSPIREMIKAARGGRRLTGSRAAAHVLYVEREGAPEQIRGKGQERLSGEAFTAEIERRGLDRSAVAQQAYIERAGAAEGMERKPCHRITDEELDALDEASFGTIGETVEERTRFWLAVEEAEATPKGDRVTIKPAENPAWWARVAEHVDQAPPAAQKPIRDALARDDGDPFDIKLTIDKAFALHQWAVGLDPEAPLEISPGRGGRTQTRVIAELPHEIDGRERLQIVRDFTQKLAEKGFPYWAVIHAPDANNDARNFHVHIAYYDRPAAKIQGSSGKGDVWDFEIQEERRYPNRTKYLVRPYQQNRLRETNDQDWVTELRKHWETVSNRVLEEAGVSKRYNLGTYESMGIDLEPLKHINSRTFNKERKGELTEEGPVLARRQWDTVHDRLVKEHEDRARKREGSIAGMADHAARLVAPQSYGSHRVAEVKRLGEMGVKASFQLALLELNQDLTRLVTDRITSRPKLMMNAADKEEQKNRKKRGEALDAPPQDRPVAGAGLFGLSHQSEVVRFLTTIYDGALRLDAENARRTETARHNVRLIVQELKAWMAEPARPLQVARRYAPEAVQSLDDPARTERRESSRGALQEGFREAVESRSAEILRALKAELAHRSLPQAAQSAPAAAPPSAASQKERPVATASPTVSSPLAKPSGGRTKPRYTPGRLDGPAPQIGQTGFRPRPEHADLGRFLHRPTVGTGAPRPPEPTRETSRTHQAFTSPQAEPGLPHTGGRFGHDSPTAGAPMHPETCARDEQPSSGMPRVSHGPIDAQADDAGPPGMLDTTPGNRLGAPSLAQLETPVTIGQPIETSPGAPRATDTHTREAIESRVPTASYAGPGGGRASPEQPEAPQRRGSHPARSVAPLALDRGQRPTESATARAGGEGVGSVSPSVTIGAATGSEDERLQPGLTANGPSVPSSSGIVGSLVGRGPADEAEGCGEPMPPNLADSVNDEGATRPVPHIEPVAAAHASVSPAATSAVETVRIVGAKRPGKKIRARDRSFER</sequence>
<feature type="compositionally biased region" description="Basic and acidic residues" evidence="3">
    <location>
        <begin position="809"/>
        <end position="818"/>
    </location>
</feature>
<name>A0ABQ4UG04_9HYPH</name>
<reference evidence="5" key="2">
    <citation type="submission" date="2021-08" db="EMBL/GenBank/DDBJ databases">
        <authorList>
            <person name="Tani A."/>
            <person name="Ola A."/>
            <person name="Ogura Y."/>
            <person name="Katsura K."/>
            <person name="Hayashi T."/>
        </authorList>
    </citation>
    <scope>NUCLEOTIDE SEQUENCE</scope>
    <source>
        <strain evidence="5">NBRC 15686</strain>
    </source>
</reference>
<dbReference type="EMBL" id="BPRC01000006">
    <property type="protein sequence ID" value="GJE65070.1"/>
    <property type="molecule type" value="Genomic_DNA"/>
</dbReference>
<feature type="region of interest" description="Disordered" evidence="3">
    <location>
        <begin position="599"/>
        <end position="623"/>
    </location>
</feature>
<keyword evidence="2" id="KW-0184">Conjugation</keyword>
<comment type="caution">
    <text evidence="5">The sequence shown here is derived from an EMBL/GenBank/DDBJ whole genome shotgun (WGS) entry which is preliminary data.</text>
</comment>
<reference evidence="5" key="1">
    <citation type="journal article" date="2021" name="Front. Microbiol.">
        <title>Comprehensive Comparative Genomics and Phenotyping of Methylobacterium Species.</title>
        <authorList>
            <person name="Alessa O."/>
            <person name="Ogura Y."/>
            <person name="Fujitani Y."/>
            <person name="Takami H."/>
            <person name="Hayashi T."/>
            <person name="Sahin N."/>
            <person name="Tani A."/>
        </authorList>
    </citation>
    <scope>NUCLEOTIDE SEQUENCE</scope>
    <source>
        <strain evidence="5">NBRC 15686</strain>
    </source>
</reference>
<evidence type="ECO:0000256" key="1">
    <source>
        <dbReference type="ARBA" id="ARBA00010873"/>
    </source>
</evidence>
<feature type="domain" description="MobA/MobL protein" evidence="4">
    <location>
        <begin position="339"/>
        <end position="496"/>
    </location>
</feature>
<feature type="region of interest" description="Disordered" evidence="3">
    <location>
        <begin position="697"/>
        <end position="721"/>
    </location>
</feature>
<evidence type="ECO:0000313" key="5">
    <source>
        <dbReference type="EMBL" id="GJE65070.1"/>
    </source>
</evidence>
<evidence type="ECO:0000256" key="3">
    <source>
        <dbReference type="SAM" id="MobiDB-lite"/>
    </source>
</evidence>
<feature type="compositionally biased region" description="Low complexity" evidence="3">
    <location>
        <begin position="1091"/>
        <end position="1106"/>
    </location>
</feature>
<dbReference type="RefSeq" id="WP_238224515.1">
    <property type="nucleotide sequence ID" value="NZ_BAAADH010000104.1"/>
</dbReference>
<feature type="region of interest" description="Disordered" evidence="3">
    <location>
        <begin position="746"/>
        <end position="1106"/>
    </location>
</feature>
<organism evidence="5 6">
    <name type="scientific">Methylorubrum aminovorans</name>
    <dbReference type="NCBI Taxonomy" id="269069"/>
    <lineage>
        <taxon>Bacteria</taxon>
        <taxon>Pseudomonadati</taxon>
        <taxon>Pseudomonadota</taxon>
        <taxon>Alphaproteobacteria</taxon>
        <taxon>Hyphomicrobiales</taxon>
        <taxon>Methylobacteriaceae</taxon>
        <taxon>Methylorubrum</taxon>
    </lineage>
</organism>
<protein>
    <recommendedName>
        <fullName evidence="4">MobA/MobL protein domain-containing protein</fullName>
    </recommendedName>
</protein>
<feature type="compositionally biased region" description="Polar residues" evidence="3">
    <location>
        <begin position="112"/>
        <end position="130"/>
    </location>
</feature>
<evidence type="ECO:0000259" key="4">
    <source>
        <dbReference type="Pfam" id="PF03389"/>
    </source>
</evidence>
<dbReference type="Pfam" id="PF03389">
    <property type="entry name" value="MobA_MobL"/>
    <property type="match status" value="1"/>
</dbReference>
<proteinExistence type="inferred from homology"/>
<feature type="region of interest" description="Disordered" evidence="3">
    <location>
        <begin position="78"/>
        <end position="130"/>
    </location>
</feature>
<accession>A0ABQ4UG04</accession>
<feature type="compositionally biased region" description="Low complexity" evidence="3">
    <location>
        <begin position="746"/>
        <end position="761"/>
    </location>
</feature>
<evidence type="ECO:0000256" key="2">
    <source>
        <dbReference type="ARBA" id="ARBA00022971"/>
    </source>
</evidence>